<evidence type="ECO:0000313" key="3">
    <source>
        <dbReference type="Proteomes" id="UP000264820"/>
    </source>
</evidence>
<dbReference type="AlphaFoldDB" id="A0A3Q3DAF8"/>
<proteinExistence type="predicted"/>
<evidence type="ECO:0000259" key="1">
    <source>
        <dbReference type="PROSITE" id="PS50206"/>
    </source>
</evidence>
<dbReference type="PANTHER" id="PTHR44086:SF3">
    <property type="entry name" value="THIOSULFATE SULFURTRANSFERASE_RHODANESE-LIKE DOMAIN-CONTAINING PROTEIN 1 ISOFORM X2"/>
    <property type="match status" value="1"/>
</dbReference>
<organism evidence="2 3">
    <name type="scientific">Hippocampus comes</name>
    <name type="common">Tiger tail seahorse</name>
    <dbReference type="NCBI Taxonomy" id="109280"/>
    <lineage>
        <taxon>Eukaryota</taxon>
        <taxon>Metazoa</taxon>
        <taxon>Chordata</taxon>
        <taxon>Craniata</taxon>
        <taxon>Vertebrata</taxon>
        <taxon>Euteleostomi</taxon>
        <taxon>Actinopterygii</taxon>
        <taxon>Neopterygii</taxon>
        <taxon>Teleostei</taxon>
        <taxon>Neoteleostei</taxon>
        <taxon>Acanthomorphata</taxon>
        <taxon>Syngnathiaria</taxon>
        <taxon>Syngnathiformes</taxon>
        <taxon>Syngnathoidei</taxon>
        <taxon>Syngnathidae</taxon>
        <taxon>Hippocampus</taxon>
    </lineage>
</organism>
<feature type="domain" description="Rhodanese" evidence="1">
    <location>
        <begin position="14"/>
        <end position="112"/>
    </location>
</feature>
<dbReference type="Ensembl" id="ENSHCOT00000002479.1">
    <property type="protein sequence ID" value="ENSHCOP00000007159.1"/>
    <property type="gene ID" value="ENSHCOG00000009081.1"/>
</dbReference>
<accession>A0A3Q3DAF8</accession>
<dbReference type="Proteomes" id="UP000264820">
    <property type="component" value="Unplaced"/>
</dbReference>
<dbReference type="PROSITE" id="PS50206">
    <property type="entry name" value="RHODANESE_3"/>
    <property type="match status" value="1"/>
</dbReference>
<dbReference type="Gene3D" id="3.40.250.10">
    <property type="entry name" value="Rhodanese-like domain"/>
    <property type="match status" value="1"/>
</dbReference>
<dbReference type="InterPro" id="IPR001763">
    <property type="entry name" value="Rhodanese-like_dom"/>
</dbReference>
<keyword evidence="3" id="KW-1185">Reference proteome</keyword>
<sequence>MEISYDDLRALMEKGQSLFLVDVRTQQEVDEGRIPGSLHIPVDTVEEAFSLEPEAFKAKYGVTKPPLDCPELVFHCLLGKRGAAATSKANQLGYLHARNYAGGYKEWSEKTAQ</sequence>
<dbReference type="OMA" id="FFCQMGR"/>
<dbReference type="SMART" id="SM00450">
    <property type="entry name" value="RHOD"/>
    <property type="match status" value="1"/>
</dbReference>
<protein>
    <submittedName>
        <fullName evidence="2">Thiosulfate sulfurtransferase like domain containing 1</fullName>
    </submittedName>
</protein>
<dbReference type="STRING" id="109280.ENSHCOP00000007159"/>
<reference evidence="2" key="1">
    <citation type="submission" date="2025-08" db="UniProtKB">
        <authorList>
            <consortium name="Ensembl"/>
        </authorList>
    </citation>
    <scope>IDENTIFICATION</scope>
</reference>
<dbReference type="InterPro" id="IPR036873">
    <property type="entry name" value="Rhodanese-like_dom_sf"/>
</dbReference>
<dbReference type="SUPFAM" id="SSF52821">
    <property type="entry name" value="Rhodanese/Cell cycle control phosphatase"/>
    <property type="match status" value="1"/>
</dbReference>
<dbReference type="GeneTree" id="ENSGT00940000161394"/>
<dbReference type="Pfam" id="PF00581">
    <property type="entry name" value="Rhodanese"/>
    <property type="match status" value="1"/>
</dbReference>
<evidence type="ECO:0000313" key="2">
    <source>
        <dbReference type="Ensembl" id="ENSHCOP00000007159.1"/>
    </source>
</evidence>
<name>A0A3Q3DAF8_HIPCM</name>
<reference evidence="2" key="2">
    <citation type="submission" date="2025-09" db="UniProtKB">
        <authorList>
            <consortium name="Ensembl"/>
        </authorList>
    </citation>
    <scope>IDENTIFICATION</scope>
</reference>
<dbReference type="PANTHER" id="PTHR44086">
    <property type="entry name" value="THIOSULFATE SULFURTRANSFERASE RDL2, MITOCHONDRIAL-RELATED"/>
    <property type="match status" value="1"/>
</dbReference>